<keyword evidence="5 8" id="KW-0863">Zinc-finger</keyword>
<dbReference type="FunFam" id="3.30.40.10:FF:000127">
    <property type="entry name" value="E3 ubiquitin-protein ligase RNF181"/>
    <property type="match status" value="1"/>
</dbReference>
<evidence type="ECO:0000256" key="8">
    <source>
        <dbReference type="PROSITE-ProRule" id="PRU00175"/>
    </source>
</evidence>
<evidence type="ECO:0000256" key="6">
    <source>
        <dbReference type="ARBA" id="ARBA00022786"/>
    </source>
</evidence>
<organism evidence="10 11">
    <name type="scientific">Cynara cardunculus var. scolymus</name>
    <name type="common">Globe artichoke</name>
    <name type="synonym">Cynara scolymus</name>
    <dbReference type="NCBI Taxonomy" id="59895"/>
    <lineage>
        <taxon>Eukaryota</taxon>
        <taxon>Viridiplantae</taxon>
        <taxon>Streptophyta</taxon>
        <taxon>Embryophyta</taxon>
        <taxon>Tracheophyta</taxon>
        <taxon>Spermatophyta</taxon>
        <taxon>Magnoliopsida</taxon>
        <taxon>eudicotyledons</taxon>
        <taxon>Gunneridae</taxon>
        <taxon>Pentapetalae</taxon>
        <taxon>asterids</taxon>
        <taxon>campanulids</taxon>
        <taxon>Asterales</taxon>
        <taxon>Asteraceae</taxon>
        <taxon>Carduoideae</taxon>
        <taxon>Cardueae</taxon>
        <taxon>Carduinae</taxon>
        <taxon>Cynara</taxon>
    </lineage>
</organism>
<dbReference type="SMART" id="SM00184">
    <property type="entry name" value="RING"/>
    <property type="match status" value="1"/>
</dbReference>
<reference evidence="10 11" key="1">
    <citation type="journal article" date="2016" name="Sci. Rep.">
        <title>The genome sequence of the outbreeding globe artichoke constructed de novo incorporating a phase-aware low-pass sequencing strategy of F1 progeny.</title>
        <authorList>
            <person name="Scaglione D."/>
            <person name="Reyes-Chin-Wo S."/>
            <person name="Acquadro A."/>
            <person name="Froenicke L."/>
            <person name="Portis E."/>
            <person name="Beitel C."/>
            <person name="Tirone M."/>
            <person name="Mauro R."/>
            <person name="Lo Monaco A."/>
            <person name="Mauromicale G."/>
            <person name="Faccioli P."/>
            <person name="Cattivelli L."/>
            <person name="Rieseberg L."/>
            <person name="Michelmore R."/>
            <person name="Lanteri S."/>
        </authorList>
    </citation>
    <scope>NUCLEOTIDE SEQUENCE [LARGE SCALE GENOMIC DNA]</scope>
    <source>
        <strain evidence="10">2C</strain>
    </source>
</reference>
<evidence type="ECO:0000256" key="3">
    <source>
        <dbReference type="ARBA" id="ARBA00022679"/>
    </source>
</evidence>
<dbReference type="GO" id="GO:0061630">
    <property type="term" value="F:ubiquitin protein ligase activity"/>
    <property type="evidence" value="ECO:0007669"/>
    <property type="project" value="UniProtKB-EC"/>
</dbReference>
<dbReference type="GO" id="GO:0008270">
    <property type="term" value="F:zinc ion binding"/>
    <property type="evidence" value="ECO:0007669"/>
    <property type="project" value="UniProtKB-KW"/>
</dbReference>
<dbReference type="OMA" id="RYHSDCI"/>
<dbReference type="EC" id="2.3.2.27" evidence="2"/>
<keyword evidence="7" id="KW-0862">Zinc</keyword>
<keyword evidence="6" id="KW-0833">Ubl conjugation pathway</keyword>
<evidence type="ECO:0000256" key="5">
    <source>
        <dbReference type="ARBA" id="ARBA00022771"/>
    </source>
</evidence>
<comment type="caution">
    <text evidence="10">The sequence shown here is derived from an EMBL/GenBank/DDBJ whole genome shotgun (WGS) entry which is preliminary data.</text>
</comment>
<feature type="domain" description="RING-type" evidence="9">
    <location>
        <begin position="84"/>
        <end position="125"/>
    </location>
</feature>
<dbReference type="InterPro" id="IPR001841">
    <property type="entry name" value="Znf_RING"/>
</dbReference>
<comment type="catalytic activity">
    <reaction evidence="1">
        <text>S-ubiquitinyl-[E2 ubiquitin-conjugating enzyme]-L-cysteine + [acceptor protein]-L-lysine = [E2 ubiquitin-conjugating enzyme]-L-cysteine + N(6)-ubiquitinyl-[acceptor protein]-L-lysine.</text>
        <dbReference type="EC" id="2.3.2.27"/>
    </reaction>
</comment>
<accession>A0A103Y4V1</accession>
<sequence length="213" mass="23613">MSSSPAPEFDQFLRDFITSFARTRTVSAASTPPPDHDGGGGGESLVFRVFSIGPGNPVNNGPLPASKSAIEAMPVVTATEEEDCAICLTEYGDAGEAKEMPCKHRYHSDCIQKWLNIHGSCPVCRYEMPVDEEEKRRRDGGMRWRVMITVTRQTPAGESNRNSLDSIENNGSLTEDMDIDVVFCFKLNIKFGWLLQATTIRLATFINWEQCNG</sequence>
<keyword evidence="3" id="KW-0808">Transferase</keyword>
<dbReference type="Gene3D" id="3.30.40.10">
    <property type="entry name" value="Zinc/RING finger domain, C3HC4 (zinc finger)"/>
    <property type="match status" value="1"/>
</dbReference>
<evidence type="ECO:0000313" key="10">
    <source>
        <dbReference type="EMBL" id="KVI02545.1"/>
    </source>
</evidence>
<protein>
    <recommendedName>
        <fullName evidence="2">RING-type E3 ubiquitin transferase</fullName>
        <ecNumber evidence="2">2.3.2.27</ecNumber>
    </recommendedName>
</protein>
<evidence type="ECO:0000259" key="9">
    <source>
        <dbReference type="PROSITE" id="PS50089"/>
    </source>
</evidence>
<proteinExistence type="predicted"/>
<keyword evidence="4" id="KW-0479">Metal-binding</keyword>
<dbReference type="InterPro" id="IPR013083">
    <property type="entry name" value="Znf_RING/FYVE/PHD"/>
</dbReference>
<evidence type="ECO:0000256" key="2">
    <source>
        <dbReference type="ARBA" id="ARBA00012483"/>
    </source>
</evidence>
<dbReference type="GO" id="GO:0016567">
    <property type="term" value="P:protein ubiquitination"/>
    <property type="evidence" value="ECO:0007669"/>
    <property type="project" value="TreeGrafter"/>
</dbReference>
<keyword evidence="11" id="KW-1185">Reference proteome</keyword>
<evidence type="ECO:0000256" key="4">
    <source>
        <dbReference type="ARBA" id="ARBA00022723"/>
    </source>
</evidence>
<evidence type="ECO:0000256" key="1">
    <source>
        <dbReference type="ARBA" id="ARBA00000900"/>
    </source>
</evidence>
<gene>
    <name evidence="10" type="ORF">Ccrd_019154</name>
</gene>
<dbReference type="PANTHER" id="PTHR15710:SF235">
    <property type="entry name" value="RING-H2 FINGER PROTEIN ATL79-LIKE"/>
    <property type="match status" value="1"/>
</dbReference>
<dbReference type="EMBL" id="LEKV01002652">
    <property type="protein sequence ID" value="KVI02545.1"/>
    <property type="molecule type" value="Genomic_DNA"/>
</dbReference>
<dbReference type="Pfam" id="PF13639">
    <property type="entry name" value="zf-RING_2"/>
    <property type="match status" value="1"/>
</dbReference>
<dbReference type="PROSITE" id="PS50089">
    <property type="entry name" value="ZF_RING_2"/>
    <property type="match status" value="1"/>
</dbReference>
<dbReference type="Gramene" id="KVI02545">
    <property type="protein sequence ID" value="KVI02545"/>
    <property type="gene ID" value="Ccrd_019154"/>
</dbReference>
<evidence type="ECO:0000256" key="7">
    <source>
        <dbReference type="ARBA" id="ARBA00022833"/>
    </source>
</evidence>
<dbReference type="Proteomes" id="UP000243975">
    <property type="component" value="Unassembled WGS sequence"/>
</dbReference>
<name>A0A103Y4V1_CYNCS</name>
<dbReference type="PANTHER" id="PTHR15710">
    <property type="entry name" value="E3 UBIQUITIN-PROTEIN LIGASE PRAJA"/>
    <property type="match status" value="1"/>
</dbReference>
<dbReference type="SUPFAM" id="SSF57850">
    <property type="entry name" value="RING/U-box"/>
    <property type="match status" value="1"/>
</dbReference>
<dbReference type="AlphaFoldDB" id="A0A103Y4V1"/>
<evidence type="ECO:0000313" key="11">
    <source>
        <dbReference type="Proteomes" id="UP000243975"/>
    </source>
</evidence>
<dbReference type="GO" id="GO:0005737">
    <property type="term" value="C:cytoplasm"/>
    <property type="evidence" value="ECO:0007669"/>
    <property type="project" value="TreeGrafter"/>
</dbReference>